<evidence type="ECO:0000313" key="3">
    <source>
        <dbReference type="Proteomes" id="UP000196228"/>
    </source>
</evidence>
<name>A0A1Y0HZ08_CELCE</name>
<dbReference type="KEGG" id="cceu:CBR64_20450"/>
<gene>
    <name evidence="2" type="ORF">CBR64_20450</name>
</gene>
<dbReference type="Proteomes" id="UP000196228">
    <property type="component" value="Chromosome"/>
</dbReference>
<feature type="compositionally biased region" description="Basic and acidic residues" evidence="1">
    <location>
        <begin position="1"/>
        <end position="10"/>
    </location>
</feature>
<evidence type="ECO:0000313" key="2">
    <source>
        <dbReference type="EMBL" id="ARU53448.1"/>
    </source>
</evidence>
<sequence>MTPNSKKPEPRWQPVSGVDSTSQKRTVMNMIADATPSVEFPATPAWAERTELDGNFEEFAFDPTAPIGQHVAAEYRDNHIEIRLEQMFRRDGTVTTGRPYIYAYVDCGELTSERAREVAAALLAAADTLDRL</sequence>
<reference evidence="2 3" key="1">
    <citation type="submission" date="2017-05" db="EMBL/GenBank/DDBJ databases">
        <authorList>
            <person name="Song R."/>
            <person name="Chenine A.L."/>
            <person name="Ruprecht R.M."/>
        </authorList>
    </citation>
    <scope>NUCLEOTIDE SEQUENCE [LARGE SCALE GENOMIC DNA]</scope>
    <source>
        <strain evidence="2 3">PSBB019</strain>
    </source>
</reference>
<organism evidence="2 3">
    <name type="scientific">Cellulosimicrobium cellulans</name>
    <name type="common">Arthrobacter luteus</name>
    <dbReference type="NCBI Taxonomy" id="1710"/>
    <lineage>
        <taxon>Bacteria</taxon>
        <taxon>Bacillati</taxon>
        <taxon>Actinomycetota</taxon>
        <taxon>Actinomycetes</taxon>
        <taxon>Micrococcales</taxon>
        <taxon>Promicromonosporaceae</taxon>
        <taxon>Cellulosimicrobium</taxon>
    </lineage>
</organism>
<dbReference type="EMBL" id="CP021383">
    <property type="protein sequence ID" value="ARU53448.1"/>
    <property type="molecule type" value="Genomic_DNA"/>
</dbReference>
<feature type="region of interest" description="Disordered" evidence="1">
    <location>
        <begin position="1"/>
        <end position="24"/>
    </location>
</feature>
<evidence type="ECO:0000256" key="1">
    <source>
        <dbReference type="SAM" id="MobiDB-lite"/>
    </source>
</evidence>
<accession>A0A1Y0HZ08</accession>
<protein>
    <submittedName>
        <fullName evidence="2">Uncharacterized protein</fullName>
    </submittedName>
</protein>
<dbReference type="AlphaFoldDB" id="A0A1Y0HZ08"/>
<proteinExistence type="predicted"/>